<comment type="caution">
    <text evidence="2">The sequence shown here is derived from an EMBL/GenBank/DDBJ whole genome shotgun (WGS) entry which is preliminary data.</text>
</comment>
<feature type="compositionally biased region" description="Low complexity" evidence="1">
    <location>
        <begin position="131"/>
        <end position="143"/>
    </location>
</feature>
<protein>
    <submittedName>
        <fullName evidence="2">Uncharacterized protein</fullName>
    </submittedName>
</protein>
<proteinExistence type="predicted"/>
<feature type="compositionally biased region" description="Basic and acidic residues" evidence="1">
    <location>
        <begin position="159"/>
        <end position="171"/>
    </location>
</feature>
<dbReference type="AlphaFoldDB" id="A0A542UEE8"/>
<dbReference type="RefSeq" id="WP_055709128.1">
    <property type="nucleotide sequence ID" value="NZ_JBPJFI010000001.1"/>
</dbReference>
<keyword evidence="3" id="KW-1185">Reference proteome</keyword>
<dbReference type="EMBL" id="VFNX01000001">
    <property type="protein sequence ID" value="TQK97452.1"/>
    <property type="molecule type" value="Genomic_DNA"/>
</dbReference>
<evidence type="ECO:0000313" key="2">
    <source>
        <dbReference type="EMBL" id="TQK97452.1"/>
    </source>
</evidence>
<organism evidence="2 3">
    <name type="scientific">Streptomyces puniciscabiei</name>
    <dbReference type="NCBI Taxonomy" id="164348"/>
    <lineage>
        <taxon>Bacteria</taxon>
        <taxon>Bacillati</taxon>
        <taxon>Actinomycetota</taxon>
        <taxon>Actinomycetes</taxon>
        <taxon>Kitasatosporales</taxon>
        <taxon>Streptomycetaceae</taxon>
        <taxon>Streptomyces</taxon>
    </lineage>
</organism>
<dbReference type="OrthoDB" id="2339713at2"/>
<evidence type="ECO:0000256" key="1">
    <source>
        <dbReference type="SAM" id="MobiDB-lite"/>
    </source>
</evidence>
<dbReference type="Proteomes" id="UP000318103">
    <property type="component" value="Unassembled WGS sequence"/>
</dbReference>
<accession>A0A542UEE8</accession>
<name>A0A542UEE8_9ACTN</name>
<sequence>MQSALHADADGTAVPASSPFLTVDDPASYTAAVERFLADPSPAAVPVWTGGRPDLVASAGRAATVYAGVRRPAPHACGVLLSPGTLPAGLAALIEPLAEEWLDEKELAAVLSDGPGTRRRAPDEGEGPGDGTPTDGPRTTGAAESRPDAGPADGPGVRDTAKDDDTFEGGRDGGTVDAAGPAPARSLLVAGLYEHFTLDPLWTALLAAARADTPITFLTGRDAASLAWFTAKQYAGIAADVQRLGLYTSTDRPPAPAGIHLRDERDVESEDIRTEILGTRWRRVLFQGHGKDDSINLADFTVCGLNETAPRAPGLLGPACAYGPTCYKPMDKLIQLREVRAAEIVLSSCNNAPFADAAIYDPKFQLMLNAIDGTAKDVVAAVTIHDSDRVENRVWMDAALRGASSAPSLNAGISTVQPFPAYLHFGMAADDAGPLPEPPSVDPGPLLLTASARLTAYLAGGLLPPGNPLRPRLGKLAAKVEGLVTRRSLAVRDQTGTMRGLLDDLQSLDQAIAARIAEDPENEISDYPAHFGDRSRLDASSAARVLCHCGRPAERYTRRALVPTALDTECVVCPRCGDVSLRLPGAPTVRIHADDEVPQGGTLRVRLVVRGARTGPLRLGVHVPRYLRADCAVEPALHRIRVTPDEDRAAEFTLSLSAGTSPQAYYVTAYAVQDLAVTMARRHFGVVPA</sequence>
<reference evidence="2 3" key="1">
    <citation type="submission" date="2019-06" db="EMBL/GenBank/DDBJ databases">
        <title>Sequencing the genomes of 1000 actinobacteria strains.</title>
        <authorList>
            <person name="Klenk H.-P."/>
        </authorList>
    </citation>
    <scope>NUCLEOTIDE SEQUENCE [LARGE SCALE GENOMIC DNA]</scope>
    <source>
        <strain evidence="2 3">DSM 41929</strain>
    </source>
</reference>
<gene>
    <name evidence="2" type="ORF">FB563_2418</name>
</gene>
<evidence type="ECO:0000313" key="3">
    <source>
        <dbReference type="Proteomes" id="UP000318103"/>
    </source>
</evidence>
<feature type="region of interest" description="Disordered" evidence="1">
    <location>
        <begin position="109"/>
        <end position="181"/>
    </location>
</feature>